<proteinExistence type="predicted"/>
<dbReference type="InterPro" id="IPR011032">
    <property type="entry name" value="GroES-like_sf"/>
</dbReference>
<dbReference type="InterPro" id="IPR013154">
    <property type="entry name" value="ADH-like_N"/>
</dbReference>
<dbReference type="SMART" id="SM00829">
    <property type="entry name" value="PKS_ER"/>
    <property type="match status" value="1"/>
</dbReference>
<dbReference type="Proteomes" id="UP001215151">
    <property type="component" value="Unassembled WGS sequence"/>
</dbReference>
<dbReference type="CDD" id="cd08249">
    <property type="entry name" value="enoyl_reductase_like"/>
    <property type="match status" value="1"/>
</dbReference>
<name>A0AAD7X9U8_9APHY</name>
<organism evidence="2 3">
    <name type="scientific">Trametes cubensis</name>
    <dbReference type="NCBI Taxonomy" id="1111947"/>
    <lineage>
        <taxon>Eukaryota</taxon>
        <taxon>Fungi</taxon>
        <taxon>Dikarya</taxon>
        <taxon>Basidiomycota</taxon>
        <taxon>Agaricomycotina</taxon>
        <taxon>Agaricomycetes</taxon>
        <taxon>Polyporales</taxon>
        <taxon>Polyporaceae</taxon>
        <taxon>Trametes</taxon>
    </lineage>
</organism>
<dbReference type="Pfam" id="PF08240">
    <property type="entry name" value="ADH_N"/>
    <property type="match status" value="1"/>
</dbReference>
<accession>A0AAD7X9U8</accession>
<dbReference type="GO" id="GO:0016651">
    <property type="term" value="F:oxidoreductase activity, acting on NAD(P)H"/>
    <property type="evidence" value="ECO:0007669"/>
    <property type="project" value="InterPro"/>
</dbReference>
<dbReference type="InterPro" id="IPR020843">
    <property type="entry name" value="ER"/>
</dbReference>
<dbReference type="PANTHER" id="PTHR45348">
    <property type="entry name" value="HYPOTHETICAL OXIDOREDUCTASE (EUROFUNG)"/>
    <property type="match status" value="1"/>
</dbReference>
<sequence length="352" mass="37783">MATAVPQTMKALVIEEGHRVALKDHPVAPVGDNDILIKTVSVAQNPTDWKHVDTIGVPGTILGCDFSGHVVQVGKNVTTLKVGDHVAGFVHGGAFTDEGAFAEYVKTPADLVWVVPEGTINYDQAATLGCAFWTAAQALFHKTRLNLIEPPAKASGDEWIFIYGGSSAVGIFAVQLAHLAGYKVVTTASPRNFEYVKSLGADAVFDYKDPDVVTKIKQATGDSITKALDAISLKDSQRITAEALAPSGGKVVLVLQPIPDATSRKDVEFFPTLIYTALGRAFDFGPSKRFPVSPDDREQIVEFLTKVPQLVKDGAIKPPSIKLWEGGLAAIPDGLQYMREGKVSAEKIVYRV</sequence>
<reference evidence="2" key="1">
    <citation type="submission" date="2022-11" db="EMBL/GenBank/DDBJ databases">
        <title>Genome Sequence of Cubamyces cubensis.</title>
        <authorList>
            <person name="Buettner E."/>
        </authorList>
    </citation>
    <scope>NUCLEOTIDE SEQUENCE</scope>
    <source>
        <strain evidence="2">MPL-01</strain>
    </source>
</reference>
<evidence type="ECO:0000259" key="1">
    <source>
        <dbReference type="SMART" id="SM00829"/>
    </source>
</evidence>
<dbReference type="Gene3D" id="3.40.50.720">
    <property type="entry name" value="NAD(P)-binding Rossmann-like Domain"/>
    <property type="match status" value="1"/>
</dbReference>
<protein>
    <recommendedName>
        <fullName evidence="1">Enoyl reductase (ER) domain-containing protein</fullName>
    </recommendedName>
</protein>
<evidence type="ECO:0000313" key="3">
    <source>
        <dbReference type="Proteomes" id="UP001215151"/>
    </source>
</evidence>
<dbReference type="EMBL" id="JAPEVG010000101">
    <property type="protein sequence ID" value="KAJ8483056.1"/>
    <property type="molecule type" value="Genomic_DNA"/>
</dbReference>
<dbReference type="InterPro" id="IPR047122">
    <property type="entry name" value="Trans-enoyl_RdTase-like"/>
</dbReference>
<dbReference type="InterPro" id="IPR036291">
    <property type="entry name" value="NAD(P)-bd_dom_sf"/>
</dbReference>
<dbReference type="Pfam" id="PF00107">
    <property type="entry name" value="ADH_zinc_N"/>
    <property type="match status" value="1"/>
</dbReference>
<dbReference type="PANTHER" id="PTHR45348:SF2">
    <property type="entry name" value="ZINC-TYPE ALCOHOL DEHYDROGENASE-LIKE PROTEIN C2E1P3.01"/>
    <property type="match status" value="1"/>
</dbReference>
<keyword evidence="3" id="KW-1185">Reference proteome</keyword>
<dbReference type="SUPFAM" id="SSF50129">
    <property type="entry name" value="GroES-like"/>
    <property type="match status" value="1"/>
</dbReference>
<gene>
    <name evidence="2" type="ORF">ONZ51_g4959</name>
</gene>
<dbReference type="SUPFAM" id="SSF51735">
    <property type="entry name" value="NAD(P)-binding Rossmann-fold domains"/>
    <property type="match status" value="1"/>
</dbReference>
<feature type="domain" description="Enoyl reductase (ER)" evidence="1">
    <location>
        <begin position="17"/>
        <end position="350"/>
    </location>
</feature>
<dbReference type="AlphaFoldDB" id="A0AAD7X9U8"/>
<dbReference type="Gene3D" id="3.90.180.10">
    <property type="entry name" value="Medium-chain alcohol dehydrogenases, catalytic domain"/>
    <property type="match status" value="1"/>
</dbReference>
<comment type="caution">
    <text evidence="2">The sequence shown here is derived from an EMBL/GenBank/DDBJ whole genome shotgun (WGS) entry which is preliminary data.</text>
</comment>
<evidence type="ECO:0000313" key="2">
    <source>
        <dbReference type="EMBL" id="KAJ8483056.1"/>
    </source>
</evidence>
<dbReference type="InterPro" id="IPR013149">
    <property type="entry name" value="ADH-like_C"/>
</dbReference>